<reference evidence="5" key="1">
    <citation type="submission" date="2018-03" db="EMBL/GenBank/DDBJ databases">
        <authorList>
            <person name="Sun L."/>
            <person name="Liu H."/>
            <person name="Chen W."/>
            <person name="Huang K."/>
            <person name="Liu W."/>
            <person name="Gao X."/>
        </authorList>
    </citation>
    <scope>NUCLEOTIDE SEQUENCE [LARGE SCALE GENOMIC DNA]</scope>
    <source>
        <strain evidence="5">SH9</strain>
    </source>
</reference>
<keyword evidence="5" id="KW-1185">Reference proteome</keyword>
<evidence type="ECO:0000256" key="1">
    <source>
        <dbReference type="ARBA" id="ARBA00005250"/>
    </source>
</evidence>
<dbReference type="InterPro" id="IPR001279">
    <property type="entry name" value="Metallo-B-lactamas"/>
</dbReference>
<dbReference type="Pfam" id="PF00753">
    <property type="entry name" value="Lactamase_B"/>
    <property type="match status" value="1"/>
</dbReference>
<dbReference type="InterPro" id="IPR036866">
    <property type="entry name" value="RibonucZ/Hydroxyglut_hydro"/>
</dbReference>
<keyword evidence="2" id="KW-0732">Signal</keyword>
<evidence type="ECO:0000259" key="3">
    <source>
        <dbReference type="SMART" id="SM00849"/>
    </source>
</evidence>
<sequence length="314" mass="33683">MRILRKFALVLALASLAGRAPSSAGSADALTPLPVTEVAPGTFVFEGAVSLMTRENEGAIANLGFVVGRDAVAVIDSGGSVLEGMRLRAAIRGKTAKPIRYVINTHAHPDHIFGDAAFLQDGAAFVGHQNLPQALAVRGPFYLDAFRPILGDELMRDVKLAPPTQLVQGSAELDLGGRRLTLQTWPTAHTDSDLTVLDQSTGTLFAGDLVFVEHIPIVDGSIRGFLASIDQLAGTEARRVVPGHGPVSAWPEALAGERRYLDQLARDVRALIARGERLETAAQTAAASERSRWKLFEEYNARNATAAFSELEWE</sequence>
<dbReference type="Proteomes" id="UP000239772">
    <property type="component" value="Unassembled WGS sequence"/>
</dbReference>
<keyword evidence="4" id="KW-0378">Hydrolase</keyword>
<dbReference type="PANTHER" id="PTHR42951:SF4">
    <property type="entry name" value="ACYL-COENZYME A THIOESTERASE MBLAC2"/>
    <property type="match status" value="1"/>
</dbReference>
<dbReference type="SMART" id="SM00849">
    <property type="entry name" value="Lactamase_B"/>
    <property type="match status" value="1"/>
</dbReference>
<dbReference type="AlphaFoldDB" id="A0A2T1HUL0"/>
<feature type="domain" description="Metallo-beta-lactamase" evidence="3">
    <location>
        <begin position="60"/>
        <end position="244"/>
    </location>
</feature>
<evidence type="ECO:0000313" key="4">
    <source>
        <dbReference type="EMBL" id="PSC05337.1"/>
    </source>
</evidence>
<dbReference type="SUPFAM" id="SSF56281">
    <property type="entry name" value="Metallo-hydrolase/oxidoreductase"/>
    <property type="match status" value="1"/>
</dbReference>
<comment type="caution">
    <text evidence="4">The sequence shown here is derived from an EMBL/GenBank/DDBJ whole genome shotgun (WGS) entry which is preliminary data.</text>
</comment>
<dbReference type="RefSeq" id="WP_106336346.1">
    <property type="nucleotide sequence ID" value="NZ_PVZS01000008.1"/>
</dbReference>
<accession>A0A2T1HUL0</accession>
<evidence type="ECO:0000256" key="2">
    <source>
        <dbReference type="SAM" id="SignalP"/>
    </source>
</evidence>
<name>A0A2T1HUL0_9HYPH</name>
<evidence type="ECO:0000313" key="5">
    <source>
        <dbReference type="Proteomes" id="UP000239772"/>
    </source>
</evidence>
<protein>
    <submittedName>
        <fullName evidence="4">Quinoprotein relay system zinc metallohydrolase 2</fullName>
    </submittedName>
</protein>
<dbReference type="NCBIfam" id="TIGR04559">
    <property type="entry name" value="SoxH_rel_PQQ_2"/>
    <property type="match status" value="1"/>
</dbReference>
<feature type="signal peptide" evidence="2">
    <location>
        <begin position="1"/>
        <end position="24"/>
    </location>
</feature>
<dbReference type="PANTHER" id="PTHR42951">
    <property type="entry name" value="METALLO-BETA-LACTAMASE DOMAIN-CONTAINING"/>
    <property type="match status" value="1"/>
</dbReference>
<feature type="chain" id="PRO_5015424912" evidence="2">
    <location>
        <begin position="25"/>
        <end position="314"/>
    </location>
</feature>
<dbReference type="OrthoDB" id="420651at2"/>
<dbReference type="GO" id="GO:0017001">
    <property type="term" value="P:antibiotic catabolic process"/>
    <property type="evidence" value="ECO:0007669"/>
    <property type="project" value="UniProtKB-ARBA"/>
</dbReference>
<dbReference type="Gene3D" id="3.60.15.10">
    <property type="entry name" value="Ribonuclease Z/Hydroxyacylglutathione hydrolase-like"/>
    <property type="match status" value="1"/>
</dbReference>
<organism evidence="4 5">
    <name type="scientific">Alsobacter soli</name>
    <dbReference type="NCBI Taxonomy" id="2109933"/>
    <lineage>
        <taxon>Bacteria</taxon>
        <taxon>Pseudomonadati</taxon>
        <taxon>Pseudomonadota</taxon>
        <taxon>Alphaproteobacteria</taxon>
        <taxon>Hyphomicrobiales</taxon>
        <taxon>Alsobacteraceae</taxon>
        <taxon>Alsobacter</taxon>
    </lineage>
</organism>
<proteinExistence type="inferred from homology"/>
<comment type="similarity">
    <text evidence="1">Belongs to the metallo-beta-lactamase superfamily. Class-B beta-lactamase family.</text>
</comment>
<gene>
    <name evidence="4" type="ORF">SLNSH_09035</name>
</gene>
<dbReference type="EMBL" id="PVZS01000008">
    <property type="protein sequence ID" value="PSC05337.1"/>
    <property type="molecule type" value="Genomic_DNA"/>
</dbReference>
<dbReference type="InterPro" id="IPR050855">
    <property type="entry name" value="NDM-1-like"/>
</dbReference>
<dbReference type="InterPro" id="IPR030829">
    <property type="entry name" value="SoxH-rel_PQQ_2"/>
</dbReference>
<dbReference type="CDD" id="cd16282">
    <property type="entry name" value="metallo-hydrolase-like_MBL-fold"/>
    <property type="match status" value="1"/>
</dbReference>
<dbReference type="GO" id="GO:0016787">
    <property type="term" value="F:hydrolase activity"/>
    <property type="evidence" value="ECO:0007669"/>
    <property type="project" value="UniProtKB-KW"/>
</dbReference>